<comment type="caution">
    <text evidence="1">The sequence shown here is derived from an EMBL/GenBank/DDBJ whole genome shotgun (WGS) entry which is preliminary data.</text>
</comment>
<name>A0A9K3HVZ9_HELAN</name>
<dbReference type="Gramene" id="mRNA:HanXRQr2_Chr10g0427691">
    <property type="protein sequence ID" value="mRNA:HanXRQr2_Chr10g0427691"/>
    <property type="gene ID" value="HanXRQr2_Chr10g0427691"/>
</dbReference>
<protein>
    <submittedName>
        <fullName evidence="1">Uncharacterized protein</fullName>
    </submittedName>
</protein>
<proteinExistence type="predicted"/>
<dbReference type="Proteomes" id="UP000215914">
    <property type="component" value="Unassembled WGS sequence"/>
</dbReference>
<reference evidence="1" key="1">
    <citation type="journal article" date="2017" name="Nature">
        <title>The sunflower genome provides insights into oil metabolism, flowering and Asterid evolution.</title>
        <authorList>
            <person name="Badouin H."/>
            <person name="Gouzy J."/>
            <person name="Grassa C.J."/>
            <person name="Murat F."/>
            <person name="Staton S.E."/>
            <person name="Cottret L."/>
            <person name="Lelandais-Briere C."/>
            <person name="Owens G.L."/>
            <person name="Carrere S."/>
            <person name="Mayjonade B."/>
            <person name="Legrand L."/>
            <person name="Gill N."/>
            <person name="Kane N.C."/>
            <person name="Bowers J.E."/>
            <person name="Hubner S."/>
            <person name="Bellec A."/>
            <person name="Berard A."/>
            <person name="Berges H."/>
            <person name="Blanchet N."/>
            <person name="Boniface M.C."/>
            <person name="Brunel D."/>
            <person name="Catrice O."/>
            <person name="Chaidir N."/>
            <person name="Claudel C."/>
            <person name="Donnadieu C."/>
            <person name="Faraut T."/>
            <person name="Fievet G."/>
            <person name="Helmstetter N."/>
            <person name="King M."/>
            <person name="Knapp S.J."/>
            <person name="Lai Z."/>
            <person name="Le Paslier M.C."/>
            <person name="Lippi Y."/>
            <person name="Lorenzon L."/>
            <person name="Mandel J.R."/>
            <person name="Marage G."/>
            <person name="Marchand G."/>
            <person name="Marquand E."/>
            <person name="Bret-Mestries E."/>
            <person name="Morien E."/>
            <person name="Nambeesan S."/>
            <person name="Nguyen T."/>
            <person name="Pegot-Espagnet P."/>
            <person name="Pouilly N."/>
            <person name="Raftis F."/>
            <person name="Sallet E."/>
            <person name="Schiex T."/>
            <person name="Thomas J."/>
            <person name="Vandecasteele C."/>
            <person name="Vares D."/>
            <person name="Vear F."/>
            <person name="Vautrin S."/>
            <person name="Crespi M."/>
            <person name="Mangin B."/>
            <person name="Burke J.M."/>
            <person name="Salse J."/>
            <person name="Munos S."/>
            <person name="Vincourt P."/>
            <person name="Rieseberg L.H."/>
            <person name="Langlade N.B."/>
        </authorList>
    </citation>
    <scope>NUCLEOTIDE SEQUENCE</scope>
    <source>
        <tissue evidence="1">Leaves</tissue>
    </source>
</reference>
<keyword evidence="2" id="KW-1185">Reference proteome</keyword>
<evidence type="ECO:0000313" key="2">
    <source>
        <dbReference type="Proteomes" id="UP000215914"/>
    </source>
</evidence>
<dbReference type="AlphaFoldDB" id="A0A9K3HVZ9"/>
<reference evidence="1" key="2">
    <citation type="submission" date="2020-06" db="EMBL/GenBank/DDBJ databases">
        <title>Helianthus annuus Genome sequencing and assembly Release 2.</title>
        <authorList>
            <person name="Gouzy J."/>
            <person name="Langlade N."/>
            <person name="Munos S."/>
        </authorList>
    </citation>
    <scope>NUCLEOTIDE SEQUENCE</scope>
    <source>
        <tissue evidence="1">Leaves</tissue>
    </source>
</reference>
<sequence length="40" mass="4557">MHKVFPVLKKKAAFAGKSYRRGQGSRLLWIRNRSKAVALS</sequence>
<accession>A0A9K3HVZ9</accession>
<dbReference type="EMBL" id="MNCJ02000325">
    <property type="protein sequence ID" value="KAF5785354.1"/>
    <property type="molecule type" value="Genomic_DNA"/>
</dbReference>
<gene>
    <name evidence="1" type="ORF">HanXRQr2_Chr10g0427691</name>
</gene>
<evidence type="ECO:0000313" key="1">
    <source>
        <dbReference type="EMBL" id="KAF5785354.1"/>
    </source>
</evidence>
<organism evidence="1 2">
    <name type="scientific">Helianthus annuus</name>
    <name type="common">Common sunflower</name>
    <dbReference type="NCBI Taxonomy" id="4232"/>
    <lineage>
        <taxon>Eukaryota</taxon>
        <taxon>Viridiplantae</taxon>
        <taxon>Streptophyta</taxon>
        <taxon>Embryophyta</taxon>
        <taxon>Tracheophyta</taxon>
        <taxon>Spermatophyta</taxon>
        <taxon>Magnoliopsida</taxon>
        <taxon>eudicotyledons</taxon>
        <taxon>Gunneridae</taxon>
        <taxon>Pentapetalae</taxon>
        <taxon>asterids</taxon>
        <taxon>campanulids</taxon>
        <taxon>Asterales</taxon>
        <taxon>Asteraceae</taxon>
        <taxon>Asteroideae</taxon>
        <taxon>Heliantheae alliance</taxon>
        <taxon>Heliantheae</taxon>
        <taxon>Helianthus</taxon>
    </lineage>
</organism>